<reference evidence="1 2" key="1">
    <citation type="submission" date="2017-04" db="EMBL/GenBank/DDBJ databases">
        <title>Genome Sequence of Marinobacter salarius strain SMR5 Isolated from a culture of the Diatom Skeletonema marinoi.</title>
        <authorList>
            <person name="Topel M."/>
            <person name="Pinder M.I.M."/>
            <person name="Johansson O.N."/>
            <person name="Kourtchenko O."/>
            <person name="Godhe A."/>
            <person name="Clarke A.K."/>
        </authorList>
    </citation>
    <scope>NUCLEOTIDE SEQUENCE [LARGE SCALE GENOMIC DNA]</scope>
    <source>
        <strain evidence="1 2">SMR5</strain>
    </source>
</reference>
<evidence type="ECO:0000313" key="1">
    <source>
        <dbReference type="EMBL" id="ARM83958.1"/>
    </source>
</evidence>
<sequence length="93" mass="10693">MAERGISMRSLTKDQEFNRAMDEAVKKFLMGRDAMRIKQIAKEMGEDPFDVRRSLIRLVDRGEVFKVYQRTPAPGDWAYEKAHGGYSPDPEVA</sequence>
<organism evidence="1 2">
    <name type="scientific">Marinobacter salarius</name>
    <dbReference type="NCBI Taxonomy" id="1420917"/>
    <lineage>
        <taxon>Bacteria</taxon>
        <taxon>Pseudomonadati</taxon>
        <taxon>Pseudomonadota</taxon>
        <taxon>Gammaproteobacteria</taxon>
        <taxon>Pseudomonadales</taxon>
        <taxon>Marinobacteraceae</taxon>
        <taxon>Marinobacter</taxon>
    </lineage>
</organism>
<dbReference type="SUPFAM" id="SSF46785">
    <property type="entry name" value="Winged helix' DNA-binding domain"/>
    <property type="match status" value="1"/>
</dbReference>
<proteinExistence type="predicted"/>
<dbReference type="Proteomes" id="UP000193100">
    <property type="component" value="Chromosome"/>
</dbReference>
<dbReference type="EMBL" id="CP020931">
    <property type="protein sequence ID" value="ARM83958.1"/>
    <property type="molecule type" value="Genomic_DNA"/>
</dbReference>
<dbReference type="InterPro" id="IPR036390">
    <property type="entry name" value="WH_DNA-bd_sf"/>
</dbReference>
<dbReference type="AlphaFoldDB" id="A0A1W6K961"/>
<gene>
    <name evidence="1" type="ORF">MARSALSMR5_01880</name>
</gene>
<evidence type="ECO:0000313" key="2">
    <source>
        <dbReference type="Proteomes" id="UP000193100"/>
    </source>
</evidence>
<protein>
    <submittedName>
        <fullName evidence="1">Uncharacterized protein</fullName>
    </submittedName>
</protein>
<name>A0A1W6K961_9GAMM</name>
<accession>A0A1W6K961</accession>